<dbReference type="GO" id="GO:0051015">
    <property type="term" value="F:actin filament binding"/>
    <property type="evidence" value="ECO:0007669"/>
    <property type="project" value="TreeGrafter"/>
</dbReference>
<evidence type="ECO:0000313" key="6">
    <source>
        <dbReference type="EMBL" id="CAH2096789.1"/>
    </source>
</evidence>
<reference evidence="6" key="1">
    <citation type="submission" date="2022-03" db="EMBL/GenBank/DDBJ databases">
        <authorList>
            <person name="Tunstrom K."/>
        </authorList>
    </citation>
    <scope>NUCLEOTIDE SEQUENCE</scope>
</reference>
<evidence type="ECO:0000256" key="4">
    <source>
        <dbReference type="SAM" id="MobiDB-lite"/>
    </source>
</evidence>
<keyword evidence="7" id="KW-1185">Reference proteome</keyword>
<dbReference type="Pfam" id="PF02187">
    <property type="entry name" value="GAS2"/>
    <property type="match status" value="1"/>
</dbReference>
<organism evidence="6 7">
    <name type="scientific">Euphydryas editha</name>
    <name type="common">Edith's checkerspot</name>
    <dbReference type="NCBI Taxonomy" id="104508"/>
    <lineage>
        <taxon>Eukaryota</taxon>
        <taxon>Metazoa</taxon>
        <taxon>Ecdysozoa</taxon>
        <taxon>Arthropoda</taxon>
        <taxon>Hexapoda</taxon>
        <taxon>Insecta</taxon>
        <taxon>Pterygota</taxon>
        <taxon>Neoptera</taxon>
        <taxon>Endopterygota</taxon>
        <taxon>Lepidoptera</taxon>
        <taxon>Glossata</taxon>
        <taxon>Ditrysia</taxon>
        <taxon>Papilionoidea</taxon>
        <taxon>Nymphalidae</taxon>
        <taxon>Nymphalinae</taxon>
        <taxon>Euphydryas</taxon>
    </lineage>
</organism>
<feature type="region of interest" description="Disordered" evidence="4">
    <location>
        <begin position="68"/>
        <end position="160"/>
    </location>
</feature>
<keyword evidence="3" id="KW-0206">Cytoskeleton</keyword>
<keyword evidence="2" id="KW-0963">Cytoplasm</keyword>
<feature type="domain" description="GAR" evidence="5">
    <location>
        <begin position="1"/>
        <end position="27"/>
    </location>
</feature>
<comment type="caution">
    <text evidence="6">The sequence shown here is derived from an EMBL/GenBank/DDBJ whole genome shotgun (WGS) entry which is preliminary data.</text>
</comment>
<feature type="compositionally biased region" description="Polar residues" evidence="4">
    <location>
        <begin position="101"/>
        <end position="114"/>
    </location>
</feature>
<evidence type="ECO:0000256" key="1">
    <source>
        <dbReference type="ARBA" id="ARBA00004245"/>
    </source>
</evidence>
<comment type="subcellular location">
    <subcellularLocation>
        <location evidence="1">Cytoplasm</location>
        <location evidence="1">Cytoskeleton</location>
    </subcellularLocation>
</comment>
<dbReference type="GO" id="GO:0008093">
    <property type="term" value="F:cytoskeletal anchor activity"/>
    <property type="evidence" value="ECO:0007669"/>
    <property type="project" value="TreeGrafter"/>
</dbReference>
<dbReference type="InterPro" id="IPR003108">
    <property type="entry name" value="GAR_dom"/>
</dbReference>
<dbReference type="PANTHER" id="PTHR46756:SF13">
    <property type="entry name" value="GROWTH ARREST-SPECIFIC PROTEIN 2"/>
    <property type="match status" value="1"/>
</dbReference>
<feature type="compositionally biased region" description="Basic and acidic residues" evidence="4">
    <location>
        <begin position="84"/>
        <end position="99"/>
    </location>
</feature>
<proteinExistence type="predicted"/>
<evidence type="ECO:0000313" key="7">
    <source>
        <dbReference type="Proteomes" id="UP001153954"/>
    </source>
</evidence>
<dbReference type="PROSITE" id="PS51460">
    <property type="entry name" value="GAR"/>
    <property type="match status" value="1"/>
</dbReference>
<dbReference type="EMBL" id="CAKOGL010000017">
    <property type="protein sequence ID" value="CAH2096789.1"/>
    <property type="molecule type" value="Genomic_DNA"/>
</dbReference>
<name>A0AAU9UGE0_EUPED</name>
<dbReference type="PANTHER" id="PTHR46756">
    <property type="entry name" value="TRANSGELIN"/>
    <property type="match status" value="1"/>
</dbReference>
<evidence type="ECO:0000256" key="2">
    <source>
        <dbReference type="ARBA" id="ARBA00022490"/>
    </source>
</evidence>
<evidence type="ECO:0000256" key="3">
    <source>
        <dbReference type="ARBA" id="ARBA00023212"/>
    </source>
</evidence>
<dbReference type="SUPFAM" id="SSF143575">
    <property type="entry name" value="GAS2 domain-like"/>
    <property type="match status" value="1"/>
</dbReference>
<dbReference type="GO" id="GO:0005884">
    <property type="term" value="C:actin filament"/>
    <property type="evidence" value="ECO:0007669"/>
    <property type="project" value="TreeGrafter"/>
</dbReference>
<dbReference type="Gene3D" id="3.30.920.20">
    <property type="entry name" value="Gas2-like domain"/>
    <property type="match status" value="1"/>
</dbReference>
<protein>
    <recommendedName>
        <fullName evidence="5">GAR domain-containing protein</fullName>
    </recommendedName>
</protein>
<dbReference type="Proteomes" id="UP001153954">
    <property type="component" value="Unassembled WGS sequence"/>
</dbReference>
<gene>
    <name evidence="6" type="ORF">EEDITHA_LOCUS12086</name>
</gene>
<evidence type="ECO:0000259" key="5">
    <source>
        <dbReference type="PROSITE" id="PS51460"/>
    </source>
</evidence>
<dbReference type="AlphaFoldDB" id="A0AAU9UGE0"/>
<accession>A0AAU9UGE0</accession>
<sequence length="160" mass="17680">MGRHMMVRVGGGWNTLEHFLSSHEPCHVRLPRQVILCLLEVARLATKFNVEPPGLVQLEKEIAMEERDSGLDSAMSGAAWQFRDNSHSAIREKSRKDATDLASSPEPNDNQLSVPDNVDAESTKSDDTESSTDVINVSATPITGDPEHERQRSLRKSTSS</sequence>
<dbReference type="GO" id="GO:0051764">
    <property type="term" value="P:actin crosslink formation"/>
    <property type="evidence" value="ECO:0007669"/>
    <property type="project" value="TreeGrafter"/>
</dbReference>
<dbReference type="InterPro" id="IPR036534">
    <property type="entry name" value="GAR_dom_sf"/>
</dbReference>
<dbReference type="GO" id="GO:0008017">
    <property type="term" value="F:microtubule binding"/>
    <property type="evidence" value="ECO:0007669"/>
    <property type="project" value="InterPro"/>
</dbReference>